<name>A0A9W6YXM1_AMBMO</name>
<dbReference type="CDD" id="cd00067">
    <property type="entry name" value="GAL4"/>
    <property type="match status" value="1"/>
</dbReference>
<accession>A0A9W6YXM1</accession>
<proteinExistence type="predicted"/>
<dbReference type="PANTHER" id="PTHR31001:SF90">
    <property type="entry name" value="CENTROMERE DNA-BINDING PROTEIN COMPLEX CBF3 SUBUNIT B"/>
    <property type="match status" value="1"/>
</dbReference>
<organism evidence="6 7">
    <name type="scientific">Ambrosiozyma monospora</name>
    <name type="common">Yeast</name>
    <name type="synonym">Endomycopsis monosporus</name>
    <dbReference type="NCBI Taxonomy" id="43982"/>
    <lineage>
        <taxon>Eukaryota</taxon>
        <taxon>Fungi</taxon>
        <taxon>Dikarya</taxon>
        <taxon>Ascomycota</taxon>
        <taxon>Saccharomycotina</taxon>
        <taxon>Pichiomycetes</taxon>
        <taxon>Pichiales</taxon>
        <taxon>Pichiaceae</taxon>
        <taxon>Ambrosiozyma</taxon>
    </lineage>
</organism>
<dbReference type="AlphaFoldDB" id="A0A9W6YXM1"/>
<gene>
    <name evidence="6" type="ORF">Amon01_000356700</name>
</gene>
<dbReference type="InterPro" id="IPR007219">
    <property type="entry name" value="XnlR_reg_dom"/>
</dbReference>
<dbReference type="OrthoDB" id="1747771at2759"/>
<dbReference type="SUPFAM" id="SSF57701">
    <property type="entry name" value="Zn2/Cys6 DNA-binding domain"/>
    <property type="match status" value="1"/>
</dbReference>
<keyword evidence="7" id="KW-1185">Reference proteome</keyword>
<dbReference type="Gene3D" id="4.10.240.10">
    <property type="entry name" value="Zn(2)-C6 fungal-type DNA-binding domain"/>
    <property type="match status" value="1"/>
</dbReference>
<comment type="caution">
    <text evidence="6">The sequence shown here is derived from an EMBL/GenBank/DDBJ whole genome shotgun (WGS) entry which is preliminary data.</text>
</comment>
<evidence type="ECO:0000256" key="4">
    <source>
        <dbReference type="SAM" id="MobiDB-lite"/>
    </source>
</evidence>
<evidence type="ECO:0000256" key="1">
    <source>
        <dbReference type="ARBA" id="ARBA00004123"/>
    </source>
</evidence>
<dbReference type="PROSITE" id="PS00463">
    <property type="entry name" value="ZN2_CY6_FUNGAL_1"/>
    <property type="match status" value="1"/>
</dbReference>
<dbReference type="SMART" id="SM00906">
    <property type="entry name" value="Fungal_trans"/>
    <property type="match status" value="1"/>
</dbReference>
<dbReference type="GO" id="GO:0006351">
    <property type="term" value="P:DNA-templated transcription"/>
    <property type="evidence" value="ECO:0007669"/>
    <property type="project" value="InterPro"/>
</dbReference>
<dbReference type="SMART" id="SM00066">
    <property type="entry name" value="GAL4"/>
    <property type="match status" value="1"/>
</dbReference>
<dbReference type="Pfam" id="PF00172">
    <property type="entry name" value="Zn_clus"/>
    <property type="match status" value="1"/>
</dbReference>
<dbReference type="GO" id="GO:0005634">
    <property type="term" value="C:nucleus"/>
    <property type="evidence" value="ECO:0007669"/>
    <property type="project" value="UniProtKB-SubCell"/>
</dbReference>
<feature type="compositionally biased region" description="Polar residues" evidence="4">
    <location>
        <begin position="1"/>
        <end position="13"/>
    </location>
</feature>
<evidence type="ECO:0000256" key="2">
    <source>
        <dbReference type="ARBA" id="ARBA00022723"/>
    </source>
</evidence>
<dbReference type="EMBL" id="BSXU01001516">
    <property type="protein sequence ID" value="GMG28349.1"/>
    <property type="molecule type" value="Genomic_DNA"/>
</dbReference>
<comment type="subcellular location">
    <subcellularLocation>
        <location evidence="1">Nucleus</location>
    </subcellularLocation>
</comment>
<evidence type="ECO:0000256" key="3">
    <source>
        <dbReference type="ARBA" id="ARBA00023242"/>
    </source>
</evidence>
<evidence type="ECO:0000259" key="5">
    <source>
        <dbReference type="PROSITE" id="PS50048"/>
    </source>
</evidence>
<feature type="domain" description="Zn(2)-C6 fungal-type" evidence="5">
    <location>
        <begin position="23"/>
        <end position="54"/>
    </location>
</feature>
<dbReference type="InterPro" id="IPR050613">
    <property type="entry name" value="Sec_Metabolite_Reg"/>
</dbReference>
<evidence type="ECO:0000313" key="6">
    <source>
        <dbReference type="EMBL" id="GMG28349.1"/>
    </source>
</evidence>
<reference evidence="6" key="1">
    <citation type="submission" date="2023-04" db="EMBL/GenBank/DDBJ databases">
        <title>Ambrosiozyma monospora NBRC 1965.</title>
        <authorList>
            <person name="Ichikawa N."/>
            <person name="Sato H."/>
            <person name="Tonouchi N."/>
        </authorList>
    </citation>
    <scope>NUCLEOTIDE SEQUENCE</scope>
    <source>
        <strain evidence="6">NBRC 1965</strain>
    </source>
</reference>
<feature type="region of interest" description="Disordered" evidence="4">
    <location>
        <begin position="1"/>
        <end position="21"/>
    </location>
</feature>
<dbReference type="InterPro" id="IPR036864">
    <property type="entry name" value="Zn2-C6_fun-type_DNA-bd_sf"/>
</dbReference>
<dbReference type="GO" id="GO:0003677">
    <property type="term" value="F:DNA binding"/>
    <property type="evidence" value="ECO:0007669"/>
    <property type="project" value="InterPro"/>
</dbReference>
<evidence type="ECO:0000313" key="7">
    <source>
        <dbReference type="Proteomes" id="UP001165063"/>
    </source>
</evidence>
<dbReference type="PROSITE" id="PS50048">
    <property type="entry name" value="ZN2_CY6_FUNGAL_2"/>
    <property type="match status" value="1"/>
</dbReference>
<dbReference type="PANTHER" id="PTHR31001">
    <property type="entry name" value="UNCHARACTERIZED TRANSCRIPTIONAL REGULATORY PROTEIN"/>
    <property type="match status" value="1"/>
</dbReference>
<protein>
    <submittedName>
        <fullName evidence="6">Unnamed protein product</fullName>
    </submittedName>
</protein>
<dbReference type="InterPro" id="IPR001138">
    <property type="entry name" value="Zn2Cys6_DnaBD"/>
</dbReference>
<dbReference type="GO" id="GO:0000981">
    <property type="term" value="F:DNA-binding transcription factor activity, RNA polymerase II-specific"/>
    <property type="evidence" value="ECO:0007669"/>
    <property type="project" value="InterPro"/>
</dbReference>
<dbReference type="CDD" id="cd12148">
    <property type="entry name" value="fungal_TF_MHR"/>
    <property type="match status" value="1"/>
</dbReference>
<keyword evidence="3" id="KW-0539">Nucleus</keyword>
<keyword evidence="2" id="KW-0479">Metal-binding</keyword>
<dbReference type="Proteomes" id="UP001165063">
    <property type="component" value="Unassembled WGS sequence"/>
</dbReference>
<sequence length="894" mass="101596">MTVRNNKNSNPTGTRKRNRPSFVCSNCRRKKIKCDKQSPCHNCVKAKIDNSCQYGIPSEDHLLQRNDQTNDKLETAPTLNENTPSPATTIHSEMEEMRAKIISLENLLKERTNASLNSPRENISLISSSMGNIDISSNSHTQRQKKQKLEGILNLKLDSLKRYKIAQKPSRTTYYGPFSTFASIGSKTSATTVMMFANFLESERNAFKDLHGKAPYMPMILNARVEKKKVLETIENDILPHCNALFSRISYFRSNLNDLLYNGFVDMPYIMERFNNYFHKTPDYNFIFVRPKKEYEYAELALIFAVAYSSSPFCDMDPAVSSSIQLPQETKKTIIQLCTDCYSISKPQQKHNFSALLTLVIVRDIFFTHSQTGTDAIDESKSYGVVRETIDLAYRLGLHRDPTDQEYIVINKKSHGSIYHLPPLNSRSLWSYLKMLDASYSLYIGLPLLISDVFSDSSLPPMVGSNMFAIFTDLERETSVLMNSVSPISLNDLLRLREKYLKLNSSFETFEELIAPRDILLSRPALSTIARKLRLKLKLFRILGVFNWYLTNAFTDTGKYPASQLTPENLKLLNVYGCHFHYEFIKITAVIWIFLKMLCDGNTVFGDANSFYCVYLKGDILPVLSNCFCVGMSHNLFGWLNLVFKKDDHQHAQYFDNPGRMGEEPPLPLIQLYSLDYGEIETSMSEKISSTSQDTIGIKLDDLFKRPRQLIAFLKEVHESCCKSSIFSDNYGYFCLLKLVAIFCCFLDSMVKMNESGKSIGTGNLTEVIDETRKKIHETMKLGINDFGFDLEGGAIDNWLNLLFDEETLSTLLQSTDNICNINQTKLVTDGIQPDNIMNLEPNVFSIGNPPAFTDDINSKGPRSDTQDAELTNAMIQNDIDSSESVGGSYQTFF</sequence>
<dbReference type="GO" id="GO:0008270">
    <property type="term" value="F:zinc ion binding"/>
    <property type="evidence" value="ECO:0007669"/>
    <property type="project" value="InterPro"/>
</dbReference>